<dbReference type="OrthoDB" id="4193134at2759"/>
<protein>
    <recommendedName>
        <fullName evidence="4">Aminoglycoside phosphotransferase domain-containing protein</fullName>
    </recommendedName>
</protein>
<name>A0A0H1B247_9EURO</name>
<evidence type="ECO:0000313" key="3">
    <source>
        <dbReference type="Proteomes" id="UP000053573"/>
    </source>
</evidence>
<dbReference type="InterPro" id="IPR051678">
    <property type="entry name" value="AGP_Transferase"/>
</dbReference>
<keyword evidence="3" id="KW-1185">Reference proteome</keyword>
<evidence type="ECO:0008006" key="4">
    <source>
        <dbReference type="Google" id="ProtNLM"/>
    </source>
</evidence>
<feature type="compositionally biased region" description="Polar residues" evidence="1">
    <location>
        <begin position="1"/>
        <end position="15"/>
    </location>
</feature>
<accession>A0A0H1B247</accession>
<gene>
    <name evidence="2" type="ORF">EMPG_11019</name>
</gene>
<dbReference type="PANTHER" id="PTHR21310:SF37">
    <property type="entry name" value="AMINOGLYCOSIDE PHOSPHOTRANSFERASE DOMAIN-CONTAINING PROTEIN"/>
    <property type="match status" value="1"/>
</dbReference>
<dbReference type="AlphaFoldDB" id="A0A0H1B247"/>
<dbReference type="PANTHER" id="PTHR21310">
    <property type="entry name" value="AMINOGLYCOSIDE PHOSPHOTRANSFERASE-RELATED-RELATED"/>
    <property type="match status" value="1"/>
</dbReference>
<evidence type="ECO:0000256" key="1">
    <source>
        <dbReference type="SAM" id="MobiDB-lite"/>
    </source>
</evidence>
<feature type="region of interest" description="Disordered" evidence="1">
    <location>
        <begin position="1"/>
        <end position="34"/>
    </location>
</feature>
<dbReference type="Proteomes" id="UP000053573">
    <property type="component" value="Unassembled WGS sequence"/>
</dbReference>
<sequence>MDTVHNPLQGSPSEGQNHHESNNQATTHDANEPKVHKTLLDRIITLSSALDQEEDMRMELQYLTKTVDLLTSPDMVEVPDMFDSNDYLAWPYGSFNVCIPIGEEAFPGNAEEKVRSEAATYIWIHENCPDVPIPNLRGFGVPDGLSFFQPSFVPLWQRIRTYIWRVFHSLFRSSDGRLGDDSQMLAYTFNQPHAEKQTENLYRGISKIMISLARIPQPRIGSWTIDNEGRLSLSNRPLFVQFHQLENWAIPTIPRNMTYSTADSFDLDLLSCHDNRLQYQKKKAAESENDARAQARDLVMMRALLHKFTRQHFRNGPFVMQLTDLYIFNIFVDKDWNIKYIVDLEWACSVPLENLLPPSWLTDKGVDQLDGPEYRPFKTCYEKFAEIFDEEEGRARQLHTQWTPPVLWPRA</sequence>
<evidence type="ECO:0000313" key="2">
    <source>
        <dbReference type="EMBL" id="KLJ05504.1"/>
    </source>
</evidence>
<dbReference type="EMBL" id="LDEV01003609">
    <property type="protein sequence ID" value="KLJ05504.1"/>
    <property type="molecule type" value="Genomic_DNA"/>
</dbReference>
<comment type="caution">
    <text evidence="2">The sequence shown here is derived from an EMBL/GenBank/DDBJ whole genome shotgun (WGS) entry which is preliminary data.</text>
</comment>
<proteinExistence type="predicted"/>
<reference evidence="3" key="1">
    <citation type="journal article" date="2015" name="PLoS Genet.">
        <title>The dynamic genome and transcriptome of the human fungal pathogen Blastomyces and close relative Emmonsia.</title>
        <authorList>
            <person name="Munoz J.F."/>
            <person name="Gauthier G.M."/>
            <person name="Desjardins C.A."/>
            <person name="Gallo J.E."/>
            <person name="Holder J."/>
            <person name="Sullivan T.D."/>
            <person name="Marty A.J."/>
            <person name="Carmen J.C."/>
            <person name="Chen Z."/>
            <person name="Ding L."/>
            <person name="Gujja S."/>
            <person name="Magrini V."/>
            <person name="Misas E."/>
            <person name="Mitreva M."/>
            <person name="Priest M."/>
            <person name="Saif S."/>
            <person name="Whiston E.A."/>
            <person name="Young S."/>
            <person name="Zeng Q."/>
            <person name="Goldman W.E."/>
            <person name="Mardis E.R."/>
            <person name="Taylor J.W."/>
            <person name="McEwen J.G."/>
            <person name="Clay O.K."/>
            <person name="Klein B.S."/>
            <person name="Cuomo C.A."/>
        </authorList>
    </citation>
    <scope>NUCLEOTIDE SEQUENCE [LARGE SCALE GENOMIC DNA]</scope>
    <source>
        <strain evidence="3">UAMH 139</strain>
    </source>
</reference>
<organism evidence="2 3">
    <name type="scientific">Blastomyces silverae</name>
    <dbReference type="NCBI Taxonomy" id="2060906"/>
    <lineage>
        <taxon>Eukaryota</taxon>
        <taxon>Fungi</taxon>
        <taxon>Dikarya</taxon>
        <taxon>Ascomycota</taxon>
        <taxon>Pezizomycotina</taxon>
        <taxon>Eurotiomycetes</taxon>
        <taxon>Eurotiomycetidae</taxon>
        <taxon>Onygenales</taxon>
        <taxon>Ajellomycetaceae</taxon>
        <taxon>Blastomyces</taxon>
    </lineage>
</organism>
<dbReference type="STRING" id="2060906.A0A0H1B247"/>